<dbReference type="Proteomes" id="UP001175271">
    <property type="component" value="Unassembled WGS sequence"/>
</dbReference>
<feature type="transmembrane region" description="Helical" evidence="1">
    <location>
        <begin position="20"/>
        <end position="39"/>
    </location>
</feature>
<reference evidence="2" key="1">
    <citation type="submission" date="2023-06" db="EMBL/GenBank/DDBJ databases">
        <title>Genomic analysis of the entomopathogenic nematode Steinernema hermaphroditum.</title>
        <authorList>
            <person name="Schwarz E.M."/>
            <person name="Heppert J.K."/>
            <person name="Baniya A."/>
            <person name="Schwartz H.T."/>
            <person name="Tan C.-H."/>
            <person name="Antoshechkin I."/>
            <person name="Sternberg P.W."/>
            <person name="Goodrich-Blair H."/>
            <person name="Dillman A.R."/>
        </authorList>
    </citation>
    <scope>NUCLEOTIDE SEQUENCE</scope>
    <source>
        <strain evidence="2">PS9179</strain>
        <tissue evidence="2">Whole animal</tissue>
    </source>
</reference>
<accession>A0AA39HP46</accession>
<feature type="transmembrane region" description="Helical" evidence="1">
    <location>
        <begin position="59"/>
        <end position="92"/>
    </location>
</feature>
<organism evidence="2 3">
    <name type="scientific">Steinernema hermaphroditum</name>
    <dbReference type="NCBI Taxonomy" id="289476"/>
    <lineage>
        <taxon>Eukaryota</taxon>
        <taxon>Metazoa</taxon>
        <taxon>Ecdysozoa</taxon>
        <taxon>Nematoda</taxon>
        <taxon>Chromadorea</taxon>
        <taxon>Rhabditida</taxon>
        <taxon>Tylenchina</taxon>
        <taxon>Panagrolaimomorpha</taxon>
        <taxon>Strongyloidoidea</taxon>
        <taxon>Steinernematidae</taxon>
        <taxon>Steinernema</taxon>
    </lineage>
</organism>
<evidence type="ECO:0000256" key="1">
    <source>
        <dbReference type="SAM" id="Phobius"/>
    </source>
</evidence>
<comment type="caution">
    <text evidence="2">The sequence shown here is derived from an EMBL/GenBank/DDBJ whole genome shotgun (WGS) entry which is preliminary data.</text>
</comment>
<dbReference type="AlphaFoldDB" id="A0AA39HP46"/>
<gene>
    <name evidence="2" type="ORF">QR680_004121</name>
</gene>
<protein>
    <submittedName>
        <fullName evidence="2">Uncharacterized protein</fullName>
    </submittedName>
</protein>
<keyword evidence="1" id="KW-1133">Transmembrane helix</keyword>
<keyword evidence="3" id="KW-1185">Reference proteome</keyword>
<dbReference type="EMBL" id="JAUCMV010000003">
    <property type="protein sequence ID" value="KAK0408716.1"/>
    <property type="molecule type" value="Genomic_DNA"/>
</dbReference>
<evidence type="ECO:0000313" key="2">
    <source>
        <dbReference type="EMBL" id="KAK0408716.1"/>
    </source>
</evidence>
<evidence type="ECO:0000313" key="3">
    <source>
        <dbReference type="Proteomes" id="UP001175271"/>
    </source>
</evidence>
<name>A0AA39HP46_9BILA</name>
<keyword evidence="1" id="KW-0812">Transmembrane</keyword>
<proteinExistence type="predicted"/>
<feature type="transmembrane region" description="Helical" evidence="1">
    <location>
        <begin position="129"/>
        <end position="149"/>
    </location>
</feature>
<keyword evidence="1" id="KW-0472">Membrane</keyword>
<sequence>MGRRRKDDYCCCIHVKVGTVIISILTIFFGVCQFLRLVHKVLVRPDSLSNPPVIAFETILSWAEVFSACLAIMATSFNAAALLWPLFITVILRPVYSALKVVIFEDEMLQMVNNKLAPQHLMSLHQFRILMLILFTSIFVFVLAALYVLHKCYVYLKDNDCIVSNGFRRPRRNEYREMRAL</sequence>